<dbReference type="Gene3D" id="2.40.10.10">
    <property type="entry name" value="Trypsin-like serine proteases"/>
    <property type="match status" value="1"/>
</dbReference>
<keyword evidence="8" id="KW-0865">Zymogen</keyword>
<feature type="domain" description="Peptidase S1" evidence="14">
    <location>
        <begin position="30"/>
        <end position="255"/>
    </location>
</feature>
<feature type="chain" id="PRO_5012611764" description="trypsin" evidence="13">
    <location>
        <begin position="16"/>
        <end position="256"/>
    </location>
</feature>
<dbReference type="PROSITE" id="PS00135">
    <property type="entry name" value="TRYPSIN_SER"/>
    <property type="match status" value="1"/>
</dbReference>
<dbReference type="SMART" id="SM00020">
    <property type="entry name" value="Tryp_SPc"/>
    <property type="match status" value="1"/>
</dbReference>
<dbReference type="InterPro" id="IPR033116">
    <property type="entry name" value="TRYPSIN_SER"/>
</dbReference>
<comment type="similarity">
    <text evidence="10">Belongs to the peptidase S1 family. CLIP subfamily.</text>
</comment>
<dbReference type="AlphaFoldDB" id="A0A1L8DQU1"/>
<evidence type="ECO:0000256" key="7">
    <source>
        <dbReference type="ARBA" id="ARBA00022825"/>
    </source>
</evidence>
<evidence type="ECO:0000259" key="14">
    <source>
        <dbReference type="PROSITE" id="PS50240"/>
    </source>
</evidence>
<keyword evidence="6" id="KW-0378">Hydrolase</keyword>
<feature type="signal peptide" evidence="13">
    <location>
        <begin position="1"/>
        <end position="15"/>
    </location>
</feature>
<evidence type="ECO:0000256" key="5">
    <source>
        <dbReference type="ARBA" id="ARBA00022757"/>
    </source>
</evidence>
<evidence type="ECO:0000256" key="1">
    <source>
        <dbReference type="ARBA" id="ARBA00004613"/>
    </source>
</evidence>
<dbReference type="CDD" id="cd00190">
    <property type="entry name" value="Tryp_SPc"/>
    <property type="match status" value="1"/>
</dbReference>
<keyword evidence="5" id="KW-0222">Digestion</keyword>
<dbReference type="Pfam" id="PF00089">
    <property type="entry name" value="Trypsin"/>
    <property type="match status" value="1"/>
</dbReference>
<evidence type="ECO:0000256" key="9">
    <source>
        <dbReference type="ARBA" id="ARBA00023157"/>
    </source>
</evidence>
<evidence type="ECO:0000256" key="2">
    <source>
        <dbReference type="ARBA" id="ARBA00022525"/>
    </source>
</evidence>
<reference evidence="15" key="1">
    <citation type="submission" date="2016-12" db="EMBL/GenBank/DDBJ databases">
        <title>An insight into the sialome and mialome of the sand fly, Nyssomyia neivai.</title>
        <authorList>
            <person name="Sebastian V."/>
            <person name="Goulart T.M."/>
            <person name="Oliveira W."/>
            <person name="Calvo E."/>
            <person name="Oliveira L.F."/>
            <person name="Pinto M.C."/>
            <person name="Rosselino A.M."/>
            <person name="Ribeiro J.M."/>
        </authorList>
    </citation>
    <scope>NUCLEOTIDE SEQUENCE</scope>
</reference>
<keyword evidence="3 15" id="KW-0645">Protease</keyword>
<evidence type="ECO:0000256" key="10">
    <source>
        <dbReference type="ARBA" id="ARBA00024195"/>
    </source>
</evidence>
<dbReference type="PANTHER" id="PTHR24276:SF97">
    <property type="entry name" value="GH13245P2-RELATED"/>
    <property type="match status" value="1"/>
</dbReference>
<keyword evidence="9" id="KW-1015">Disulfide bond</keyword>
<dbReference type="GO" id="GO:0005576">
    <property type="term" value="C:extracellular region"/>
    <property type="evidence" value="ECO:0007669"/>
    <property type="project" value="UniProtKB-SubCell"/>
</dbReference>
<dbReference type="InterPro" id="IPR001314">
    <property type="entry name" value="Peptidase_S1A"/>
</dbReference>
<keyword evidence="4 13" id="KW-0732">Signal</keyword>
<protein>
    <recommendedName>
        <fullName evidence="12">trypsin</fullName>
        <ecNumber evidence="12">3.4.21.4</ecNumber>
    </recommendedName>
</protein>
<dbReference type="PRINTS" id="PR00722">
    <property type="entry name" value="CHYMOTRYPSIN"/>
</dbReference>
<evidence type="ECO:0000256" key="13">
    <source>
        <dbReference type="SAM" id="SignalP"/>
    </source>
</evidence>
<dbReference type="InterPro" id="IPR043504">
    <property type="entry name" value="Peptidase_S1_PA_chymotrypsin"/>
</dbReference>
<evidence type="ECO:0000256" key="6">
    <source>
        <dbReference type="ARBA" id="ARBA00022801"/>
    </source>
</evidence>
<accession>A0A1L8DQU1</accession>
<dbReference type="PROSITE" id="PS50240">
    <property type="entry name" value="TRYPSIN_DOM"/>
    <property type="match status" value="1"/>
</dbReference>
<keyword evidence="7" id="KW-0720">Serine protease</keyword>
<sequence length="256" mass="27831">MYSVALLCLLPLALANTINFLPRPRLDGKIVGGFEVDVRHVPYQVSLQSTGHHFCGGSLVSHNFVFTAAHCTNGPSASDLKVRVGSSKHGSGGELFNVKKIHQHPKFNYDTVDYDFSLLELEESVTFTSERFPVRLPQKGEDVPDGALLLVSGWGNTQSSQESNRHLRAAVVPKFNDEKCNTAYSQYGGITQTMICAGFEEGGKDACQGDSGGPLTYGNVLVGVVSWGYGCAQPHYPGVYSRVVSVRDWVEEVLGF</sequence>
<dbReference type="GO" id="GO:0004252">
    <property type="term" value="F:serine-type endopeptidase activity"/>
    <property type="evidence" value="ECO:0007669"/>
    <property type="project" value="UniProtKB-EC"/>
</dbReference>
<dbReference type="GO" id="GO:0007586">
    <property type="term" value="P:digestion"/>
    <property type="evidence" value="ECO:0007669"/>
    <property type="project" value="UniProtKB-KW"/>
</dbReference>
<dbReference type="InterPro" id="IPR001254">
    <property type="entry name" value="Trypsin_dom"/>
</dbReference>
<name>A0A1L8DQU1_9DIPT</name>
<evidence type="ECO:0000256" key="8">
    <source>
        <dbReference type="ARBA" id="ARBA00023145"/>
    </source>
</evidence>
<evidence type="ECO:0000313" key="15">
    <source>
        <dbReference type="EMBL" id="JAV08715.1"/>
    </source>
</evidence>
<proteinExistence type="inferred from homology"/>
<comment type="subcellular location">
    <subcellularLocation>
        <location evidence="1">Secreted</location>
    </subcellularLocation>
</comment>
<evidence type="ECO:0000256" key="11">
    <source>
        <dbReference type="ARBA" id="ARBA00036320"/>
    </source>
</evidence>
<evidence type="ECO:0000256" key="4">
    <source>
        <dbReference type="ARBA" id="ARBA00022729"/>
    </source>
</evidence>
<dbReference type="EC" id="3.4.21.4" evidence="12"/>
<dbReference type="InterPro" id="IPR009003">
    <property type="entry name" value="Peptidase_S1_PA"/>
</dbReference>
<dbReference type="FunFam" id="2.40.10.10:FF:000077">
    <property type="entry name" value="Predicted protein"/>
    <property type="match status" value="1"/>
</dbReference>
<organism evidence="15">
    <name type="scientific">Nyssomyia neivai</name>
    <dbReference type="NCBI Taxonomy" id="330878"/>
    <lineage>
        <taxon>Eukaryota</taxon>
        <taxon>Metazoa</taxon>
        <taxon>Ecdysozoa</taxon>
        <taxon>Arthropoda</taxon>
        <taxon>Hexapoda</taxon>
        <taxon>Insecta</taxon>
        <taxon>Pterygota</taxon>
        <taxon>Neoptera</taxon>
        <taxon>Endopterygota</taxon>
        <taxon>Diptera</taxon>
        <taxon>Nematocera</taxon>
        <taxon>Psychodoidea</taxon>
        <taxon>Psychodidae</taxon>
        <taxon>Nyssomyia</taxon>
    </lineage>
</organism>
<evidence type="ECO:0000256" key="3">
    <source>
        <dbReference type="ARBA" id="ARBA00022670"/>
    </source>
</evidence>
<dbReference type="PANTHER" id="PTHR24276">
    <property type="entry name" value="POLYSERASE-RELATED"/>
    <property type="match status" value="1"/>
</dbReference>
<keyword evidence="2" id="KW-0964">Secreted</keyword>
<dbReference type="GO" id="GO:0006508">
    <property type="term" value="P:proteolysis"/>
    <property type="evidence" value="ECO:0007669"/>
    <property type="project" value="UniProtKB-KW"/>
</dbReference>
<evidence type="ECO:0000256" key="12">
    <source>
        <dbReference type="ARBA" id="ARBA00038868"/>
    </source>
</evidence>
<dbReference type="SUPFAM" id="SSF50494">
    <property type="entry name" value="Trypsin-like serine proteases"/>
    <property type="match status" value="1"/>
</dbReference>
<dbReference type="InterPro" id="IPR050430">
    <property type="entry name" value="Peptidase_S1"/>
</dbReference>
<comment type="catalytic activity">
    <reaction evidence="11">
        <text>Preferential cleavage: Arg-|-Xaa, Lys-|-Xaa.</text>
        <dbReference type="EC" id="3.4.21.4"/>
    </reaction>
</comment>
<dbReference type="EMBL" id="GFDF01005369">
    <property type="protein sequence ID" value="JAV08715.1"/>
    <property type="molecule type" value="Transcribed_RNA"/>
</dbReference>